<evidence type="ECO:0000313" key="2">
    <source>
        <dbReference type="EMBL" id="GBM40278.1"/>
    </source>
</evidence>
<evidence type="ECO:0000313" key="3">
    <source>
        <dbReference type="Proteomes" id="UP000499080"/>
    </source>
</evidence>
<keyword evidence="3" id="KW-1185">Reference proteome</keyword>
<proteinExistence type="predicted"/>
<sequence length="100" mass="11626">MNFHSSPYIQNKPNKNTMRKTPTPFPTLFLTLPPHIFNTEDEVYPSPYKSICFLSPHFLERWNTYYQPLAVNPQQVAVDPPDLLLEAGLLLQKLKIVENK</sequence>
<organism evidence="2 3">
    <name type="scientific">Araneus ventricosus</name>
    <name type="common">Orbweaver spider</name>
    <name type="synonym">Epeira ventricosa</name>
    <dbReference type="NCBI Taxonomy" id="182803"/>
    <lineage>
        <taxon>Eukaryota</taxon>
        <taxon>Metazoa</taxon>
        <taxon>Ecdysozoa</taxon>
        <taxon>Arthropoda</taxon>
        <taxon>Chelicerata</taxon>
        <taxon>Arachnida</taxon>
        <taxon>Araneae</taxon>
        <taxon>Araneomorphae</taxon>
        <taxon>Entelegynae</taxon>
        <taxon>Araneoidea</taxon>
        <taxon>Araneidae</taxon>
        <taxon>Araneus</taxon>
    </lineage>
</organism>
<reference evidence="2 3" key="1">
    <citation type="journal article" date="2019" name="Sci. Rep.">
        <title>Orb-weaving spider Araneus ventricosus genome elucidates the spidroin gene catalogue.</title>
        <authorList>
            <person name="Kono N."/>
            <person name="Nakamura H."/>
            <person name="Ohtoshi R."/>
            <person name="Moran D.A.P."/>
            <person name="Shinohara A."/>
            <person name="Yoshida Y."/>
            <person name="Fujiwara M."/>
            <person name="Mori M."/>
            <person name="Tomita M."/>
            <person name="Arakawa K."/>
        </authorList>
    </citation>
    <scope>NUCLEOTIDE SEQUENCE [LARGE SCALE GENOMIC DNA]</scope>
</reference>
<dbReference type="Proteomes" id="UP000499080">
    <property type="component" value="Unassembled WGS sequence"/>
</dbReference>
<feature type="region of interest" description="Disordered" evidence="1">
    <location>
        <begin position="1"/>
        <end position="20"/>
    </location>
</feature>
<protein>
    <submittedName>
        <fullName evidence="2">Uncharacterized protein</fullName>
    </submittedName>
</protein>
<gene>
    <name evidence="2" type="ORF">AVEN_248299_1</name>
</gene>
<dbReference type="AlphaFoldDB" id="A0A4Y2FIC6"/>
<evidence type="ECO:0000256" key="1">
    <source>
        <dbReference type="SAM" id="MobiDB-lite"/>
    </source>
</evidence>
<name>A0A4Y2FIC6_ARAVE</name>
<comment type="caution">
    <text evidence="2">The sequence shown here is derived from an EMBL/GenBank/DDBJ whole genome shotgun (WGS) entry which is preliminary data.</text>
</comment>
<dbReference type="EMBL" id="BGPR01000924">
    <property type="protein sequence ID" value="GBM40278.1"/>
    <property type="molecule type" value="Genomic_DNA"/>
</dbReference>
<accession>A0A4Y2FIC6</accession>